<protein>
    <submittedName>
        <fullName evidence="2">Gag-pro-like protein</fullName>
    </submittedName>
</protein>
<dbReference type="PANTHER" id="PTHR32108:SF5">
    <property type="entry name" value="DYNACTIN SUBUNIT 1-LIKE"/>
    <property type="match status" value="1"/>
</dbReference>
<dbReference type="PANTHER" id="PTHR32108">
    <property type="entry name" value="DNA-DIRECTED RNA POLYMERASE SUBUNIT ALPHA"/>
    <property type="match status" value="1"/>
</dbReference>
<evidence type="ECO:0000313" key="3">
    <source>
        <dbReference type="Proteomes" id="UP000325315"/>
    </source>
</evidence>
<gene>
    <name evidence="2" type="ORF">EPI10_021468</name>
</gene>
<accession>A0A5B6WJN8</accession>
<evidence type="ECO:0000313" key="2">
    <source>
        <dbReference type="EMBL" id="KAA3481072.1"/>
    </source>
</evidence>
<dbReference type="AlphaFoldDB" id="A0A5B6WJN8"/>
<feature type="domain" description="Retrotransposon gag" evidence="1">
    <location>
        <begin position="69"/>
        <end position="135"/>
    </location>
</feature>
<dbReference type="OrthoDB" id="1750196at2759"/>
<comment type="caution">
    <text evidence="2">The sequence shown here is derived from an EMBL/GenBank/DDBJ whole genome shotgun (WGS) entry which is preliminary data.</text>
</comment>
<organism evidence="2 3">
    <name type="scientific">Gossypium australe</name>
    <dbReference type="NCBI Taxonomy" id="47621"/>
    <lineage>
        <taxon>Eukaryota</taxon>
        <taxon>Viridiplantae</taxon>
        <taxon>Streptophyta</taxon>
        <taxon>Embryophyta</taxon>
        <taxon>Tracheophyta</taxon>
        <taxon>Spermatophyta</taxon>
        <taxon>Magnoliopsida</taxon>
        <taxon>eudicotyledons</taxon>
        <taxon>Gunneridae</taxon>
        <taxon>Pentapetalae</taxon>
        <taxon>rosids</taxon>
        <taxon>malvids</taxon>
        <taxon>Malvales</taxon>
        <taxon>Malvaceae</taxon>
        <taxon>Malvoideae</taxon>
        <taxon>Gossypium</taxon>
    </lineage>
</organism>
<sequence>MESADYLCRVDAKELSLVPNLVLPPKFKTPEFEKYNGTSCPKGHITMFCRRMTGYVNNDQLLIHNFQDSLAGSTAKWYNQLSRAKIISWKDLAQAIMKQYNHLTDMSTELRCKTWKQKPSESFKQYTQRWKEVATFDDPSGPNVVGNSLPRHLDQGVNTITESGGKRTKTDVAEEVLKGRSYSEFHTEEGHEIQKCTQFRALVQSLVDNKELKLFEDVKGSEEGDIYALEEGSTEKVHKNSVGTSEEGQDINFYTRSRRHYNPVSARIEPIKGKTLAVEHKKEKTVRLESPVNEPINENKAKGFLKFLKHSKYSVVEQLHKQPTHIAVLALLLSLEIHRSALMKVLNETYVANDISMNKLHRLVNNISADNFIFFNDDEIPSGGMGSTKALHITTHSK</sequence>
<dbReference type="Pfam" id="PF03732">
    <property type="entry name" value="Retrotrans_gag"/>
    <property type="match status" value="1"/>
</dbReference>
<dbReference type="EMBL" id="SMMG02000003">
    <property type="protein sequence ID" value="KAA3481072.1"/>
    <property type="molecule type" value="Genomic_DNA"/>
</dbReference>
<name>A0A5B6WJN8_9ROSI</name>
<dbReference type="Proteomes" id="UP000325315">
    <property type="component" value="Unassembled WGS sequence"/>
</dbReference>
<dbReference type="InterPro" id="IPR005162">
    <property type="entry name" value="Retrotrans_gag_dom"/>
</dbReference>
<evidence type="ECO:0000259" key="1">
    <source>
        <dbReference type="Pfam" id="PF03732"/>
    </source>
</evidence>
<reference evidence="3" key="1">
    <citation type="journal article" date="2019" name="Plant Biotechnol. J.">
        <title>Genome sequencing of the Australian wild diploid species Gossypium australe highlights disease resistance and delayed gland morphogenesis.</title>
        <authorList>
            <person name="Cai Y."/>
            <person name="Cai X."/>
            <person name="Wang Q."/>
            <person name="Wang P."/>
            <person name="Zhang Y."/>
            <person name="Cai C."/>
            <person name="Xu Y."/>
            <person name="Wang K."/>
            <person name="Zhou Z."/>
            <person name="Wang C."/>
            <person name="Geng S."/>
            <person name="Li B."/>
            <person name="Dong Q."/>
            <person name="Hou Y."/>
            <person name="Wang H."/>
            <person name="Ai P."/>
            <person name="Liu Z."/>
            <person name="Yi F."/>
            <person name="Sun M."/>
            <person name="An G."/>
            <person name="Cheng J."/>
            <person name="Zhang Y."/>
            <person name="Shi Q."/>
            <person name="Xie Y."/>
            <person name="Shi X."/>
            <person name="Chang Y."/>
            <person name="Huang F."/>
            <person name="Chen Y."/>
            <person name="Hong S."/>
            <person name="Mi L."/>
            <person name="Sun Q."/>
            <person name="Zhang L."/>
            <person name="Zhou B."/>
            <person name="Peng R."/>
            <person name="Zhang X."/>
            <person name="Liu F."/>
        </authorList>
    </citation>
    <scope>NUCLEOTIDE SEQUENCE [LARGE SCALE GENOMIC DNA]</scope>
    <source>
        <strain evidence="3">cv. PA1801</strain>
    </source>
</reference>
<keyword evidence="3" id="KW-1185">Reference proteome</keyword>
<proteinExistence type="predicted"/>